<evidence type="ECO:0000313" key="2">
    <source>
        <dbReference type="Proteomes" id="UP001610100"/>
    </source>
</evidence>
<dbReference type="EC" id="2.1.1.-" evidence="1"/>
<organism evidence="1 2">
    <name type="scientific">Gaetbulibacter aestuarii</name>
    <dbReference type="NCBI Taxonomy" id="1502358"/>
    <lineage>
        <taxon>Bacteria</taxon>
        <taxon>Pseudomonadati</taxon>
        <taxon>Bacteroidota</taxon>
        <taxon>Flavobacteriia</taxon>
        <taxon>Flavobacteriales</taxon>
        <taxon>Flavobacteriaceae</taxon>
        <taxon>Gaetbulibacter</taxon>
    </lineage>
</organism>
<dbReference type="SUPFAM" id="SSF53335">
    <property type="entry name" value="S-adenosyl-L-methionine-dependent methyltransferases"/>
    <property type="match status" value="1"/>
</dbReference>
<protein>
    <submittedName>
        <fullName evidence="1">Class I SAM-dependent methyltransferase</fullName>
        <ecNumber evidence="1">2.1.1.-</ecNumber>
    </submittedName>
</protein>
<dbReference type="Pfam" id="PF13489">
    <property type="entry name" value="Methyltransf_23"/>
    <property type="match status" value="1"/>
</dbReference>
<dbReference type="RefSeq" id="WP_344740741.1">
    <property type="nucleotide sequence ID" value="NZ_BAABAY010000001.1"/>
</dbReference>
<evidence type="ECO:0000313" key="1">
    <source>
        <dbReference type="EMBL" id="MFH6771640.1"/>
    </source>
</evidence>
<reference evidence="1 2" key="1">
    <citation type="submission" date="2024-02" db="EMBL/GenBank/DDBJ databases">
        <title>A Gaetbulibacter species isolated from tidal flats and genomic insights of their niches.</title>
        <authorList>
            <person name="Ye Y."/>
        </authorList>
    </citation>
    <scope>NUCLEOTIDE SEQUENCE [LARGE SCALE GENOMIC DNA]</scope>
    <source>
        <strain evidence="1 2">KYW382</strain>
    </source>
</reference>
<keyword evidence="2" id="KW-1185">Reference proteome</keyword>
<comment type="caution">
    <text evidence="1">The sequence shown here is derived from an EMBL/GenBank/DDBJ whole genome shotgun (WGS) entry which is preliminary data.</text>
</comment>
<sequence>MDYDNKPQGYYDNIRSEMLQFLPPDAQCVLDVGCGNGAFALVIKKQNDAEVWGIEFTEGPGNEAKDVLDQVFVGRCEDYMDDLPENYFDAIYFNDVLEHLVDPYEVLKRVKSKLKPEGVIISSIPNVRHFNTFKRVLFNKDWRYEDYGVMDRTHLRFFTKKSIRRMYEDLGYNVLIHKGINRSKSIKPYLFYALTLFTQLDMQYVQFATVVKKTHDTLEENS</sequence>
<accession>A0ABW7MXT7</accession>
<keyword evidence="1" id="KW-0808">Transferase</keyword>
<name>A0ABW7MXT7_9FLAO</name>
<gene>
    <name evidence="1" type="ORF">V8G58_06795</name>
</gene>
<dbReference type="InterPro" id="IPR029063">
    <property type="entry name" value="SAM-dependent_MTases_sf"/>
</dbReference>
<dbReference type="GO" id="GO:0032259">
    <property type="term" value="P:methylation"/>
    <property type="evidence" value="ECO:0007669"/>
    <property type="project" value="UniProtKB-KW"/>
</dbReference>
<dbReference type="Gene3D" id="3.40.50.150">
    <property type="entry name" value="Vaccinia Virus protein VP39"/>
    <property type="match status" value="1"/>
</dbReference>
<dbReference type="CDD" id="cd02440">
    <property type="entry name" value="AdoMet_MTases"/>
    <property type="match status" value="1"/>
</dbReference>
<dbReference type="EMBL" id="JBAWKB010000001">
    <property type="protein sequence ID" value="MFH6771640.1"/>
    <property type="molecule type" value="Genomic_DNA"/>
</dbReference>
<dbReference type="PANTHER" id="PTHR43861">
    <property type="entry name" value="TRANS-ACONITATE 2-METHYLTRANSFERASE-RELATED"/>
    <property type="match status" value="1"/>
</dbReference>
<keyword evidence="1" id="KW-0489">Methyltransferase</keyword>
<dbReference type="GO" id="GO:0008168">
    <property type="term" value="F:methyltransferase activity"/>
    <property type="evidence" value="ECO:0007669"/>
    <property type="project" value="UniProtKB-KW"/>
</dbReference>
<proteinExistence type="predicted"/>
<dbReference type="Proteomes" id="UP001610100">
    <property type="component" value="Unassembled WGS sequence"/>
</dbReference>